<name>A0ABY4CFL8_9BACL</name>
<gene>
    <name evidence="4" type="ORF">LSG31_15700</name>
</gene>
<dbReference type="Gene3D" id="3.30.10.20">
    <property type="match status" value="3"/>
</dbReference>
<accession>A0ABY4CFL8</accession>
<sequence length="511" mass="57893">MKQTVTTRYRIGEPVALSDTSLQMYHGFDQALKRDVWVEVYPLKSEAEKIDKQVIYNRIREQIIGMNDSFRNVFDVYDDEDHVYVVGESLRTFVPLIRFLKRQDIAEPERLVCLLKVLAMIIKYSANTRFLFPITADRIFVNHDVAIKLVPKYENSASGNFDLKYQAYEILNQVAEAIEFHSMYQGKIRNWLHHAEKHGNIIDQVDVQLWMEEINQVHSVSAEEDKQFPDRQGASSSKHTQKSRRNELRHSNAGFSFPDILEHPLQGELRKKKMLILFRKQPIWLRLAFATLLLSLIGWLGYNWLNPSITVPELRGKSYFEAISILHQMGINDSKIERVDDYTTLQKNGYVYGQDPNPGNRMRLSSAIVLKVSKGVPEISVPNVVGMTVERGKDQLVQAGVAINRIVIQGGSAADGKSLILSQQPKANTILRAGQSITLIVAANQQSSLVTMPDLTGMSIQKASDLLLKIGLHYEYRINPSDAPKGTVYQQSVEAGQQVSKGTKVNLSVAR</sequence>
<protein>
    <submittedName>
        <fullName evidence="4">PASTA domain-containing protein</fullName>
    </submittedName>
</protein>
<dbReference type="SMART" id="SM00740">
    <property type="entry name" value="PASTA"/>
    <property type="match status" value="3"/>
</dbReference>
<feature type="domain" description="PASTA" evidence="3">
    <location>
        <begin position="305"/>
        <end position="374"/>
    </location>
</feature>
<proteinExistence type="predicted"/>
<dbReference type="EMBL" id="CP089291">
    <property type="protein sequence ID" value="UOF89335.1"/>
    <property type="molecule type" value="Genomic_DNA"/>
</dbReference>
<dbReference type="InterPro" id="IPR005543">
    <property type="entry name" value="PASTA_dom"/>
</dbReference>
<feature type="region of interest" description="Disordered" evidence="1">
    <location>
        <begin position="220"/>
        <end position="248"/>
    </location>
</feature>
<evidence type="ECO:0000256" key="1">
    <source>
        <dbReference type="SAM" id="MobiDB-lite"/>
    </source>
</evidence>
<dbReference type="Proteomes" id="UP000830167">
    <property type="component" value="Chromosome"/>
</dbReference>
<organism evidence="4 5">
    <name type="scientific">Fodinisporobacter ferrooxydans</name>
    <dbReference type="NCBI Taxonomy" id="2901836"/>
    <lineage>
        <taxon>Bacteria</taxon>
        <taxon>Bacillati</taxon>
        <taxon>Bacillota</taxon>
        <taxon>Bacilli</taxon>
        <taxon>Bacillales</taxon>
        <taxon>Alicyclobacillaceae</taxon>
        <taxon>Fodinisporobacter</taxon>
    </lineage>
</organism>
<evidence type="ECO:0000256" key="2">
    <source>
        <dbReference type="SAM" id="Phobius"/>
    </source>
</evidence>
<evidence type="ECO:0000313" key="5">
    <source>
        <dbReference type="Proteomes" id="UP000830167"/>
    </source>
</evidence>
<keyword evidence="2" id="KW-0472">Membrane</keyword>
<keyword evidence="2" id="KW-0812">Transmembrane</keyword>
<dbReference type="RefSeq" id="WP_347436023.1">
    <property type="nucleotide sequence ID" value="NZ_CP089291.1"/>
</dbReference>
<feature type="domain" description="PASTA" evidence="3">
    <location>
        <begin position="375"/>
        <end position="443"/>
    </location>
</feature>
<evidence type="ECO:0000259" key="3">
    <source>
        <dbReference type="SMART" id="SM00740"/>
    </source>
</evidence>
<feature type="transmembrane region" description="Helical" evidence="2">
    <location>
        <begin position="283"/>
        <end position="305"/>
    </location>
</feature>
<feature type="domain" description="PASTA" evidence="3">
    <location>
        <begin position="446"/>
        <end position="511"/>
    </location>
</feature>
<keyword evidence="2" id="KW-1133">Transmembrane helix</keyword>
<dbReference type="CDD" id="cd06577">
    <property type="entry name" value="PASTA_pknB"/>
    <property type="match status" value="3"/>
</dbReference>
<dbReference type="SUPFAM" id="SSF54184">
    <property type="entry name" value="Penicillin-binding protein 2x (pbp-2x), c-terminal domain"/>
    <property type="match status" value="1"/>
</dbReference>
<evidence type="ECO:0000313" key="4">
    <source>
        <dbReference type="EMBL" id="UOF89335.1"/>
    </source>
</evidence>
<reference evidence="4" key="1">
    <citation type="submission" date="2021-12" db="EMBL/GenBank/DDBJ databases">
        <title>Alicyclobacillaceae gen. nov., sp. nov., isolated from chalcocite enrichment system.</title>
        <authorList>
            <person name="Jiang Z."/>
        </authorList>
    </citation>
    <scope>NUCLEOTIDE SEQUENCE</scope>
    <source>
        <strain evidence="4">MYW30-H2</strain>
    </source>
</reference>
<keyword evidence="5" id="KW-1185">Reference proteome</keyword>
<dbReference type="Pfam" id="PF03793">
    <property type="entry name" value="PASTA"/>
    <property type="match status" value="3"/>
</dbReference>